<protein>
    <submittedName>
        <fullName evidence="2">Uncharacterized protein</fullName>
    </submittedName>
</protein>
<evidence type="ECO:0000313" key="3">
    <source>
        <dbReference type="Proteomes" id="UP000247973"/>
    </source>
</evidence>
<keyword evidence="3" id="KW-1185">Reference proteome</keyword>
<proteinExistence type="predicted"/>
<evidence type="ECO:0000313" key="2">
    <source>
        <dbReference type="EMBL" id="PXV61896.1"/>
    </source>
</evidence>
<comment type="caution">
    <text evidence="2">The sequence shown here is derived from an EMBL/GenBank/DDBJ whole genome shotgun (WGS) entry which is preliminary data.</text>
</comment>
<dbReference type="Proteomes" id="UP000247973">
    <property type="component" value="Unassembled WGS sequence"/>
</dbReference>
<name>A0A2V3PSG8_9BACT</name>
<feature type="region of interest" description="Disordered" evidence="1">
    <location>
        <begin position="1"/>
        <end position="21"/>
    </location>
</feature>
<dbReference type="EMBL" id="QICL01000024">
    <property type="protein sequence ID" value="PXV61896.1"/>
    <property type="molecule type" value="Genomic_DNA"/>
</dbReference>
<dbReference type="AlphaFoldDB" id="A0A2V3PSG8"/>
<dbReference type="RefSeq" id="WP_170120077.1">
    <property type="nucleotide sequence ID" value="NZ_QICL01000024.1"/>
</dbReference>
<evidence type="ECO:0000256" key="1">
    <source>
        <dbReference type="SAM" id="MobiDB-lite"/>
    </source>
</evidence>
<sequence length="57" mass="6290">MMKPRLGMTARTGEKCPKSGVWKAMGVPETATLSVSRGNRMPAHGNKNVSWKLIIMF</sequence>
<reference evidence="2 3" key="1">
    <citation type="submission" date="2018-03" db="EMBL/GenBank/DDBJ databases">
        <title>Genomic Encyclopedia of Archaeal and Bacterial Type Strains, Phase II (KMG-II): from individual species to whole genera.</title>
        <authorList>
            <person name="Goeker M."/>
        </authorList>
    </citation>
    <scope>NUCLEOTIDE SEQUENCE [LARGE SCALE GENOMIC DNA]</scope>
    <source>
        <strain evidence="2 3">DSM 100214</strain>
    </source>
</reference>
<gene>
    <name evidence="2" type="ORF">CLV62_12451</name>
</gene>
<organism evidence="2 3">
    <name type="scientific">Dysgonomonas alginatilytica</name>
    <dbReference type="NCBI Taxonomy" id="1605892"/>
    <lineage>
        <taxon>Bacteria</taxon>
        <taxon>Pseudomonadati</taxon>
        <taxon>Bacteroidota</taxon>
        <taxon>Bacteroidia</taxon>
        <taxon>Bacteroidales</taxon>
        <taxon>Dysgonomonadaceae</taxon>
        <taxon>Dysgonomonas</taxon>
    </lineage>
</organism>
<accession>A0A2V3PSG8</accession>